<evidence type="ECO:0000313" key="1">
    <source>
        <dbReference type="EMBL" id="ABM96936.1"/>
    </source>
</evidence>
<keyword evidence="2" id="KW-1185">Reference proteome</keyword>
<geneLocation type="plasmid" evidence="1 2">
    <name>RPME01</name>
</geneLocation>
<dbReference type="HOGENOM" id="CLU_828500_0_0_4"/>
<gene>
    <name evidence="1" type="ordered locus">Mpe_B0158</name>
</gene>
<sequence length="335" mass="36875">MNQSGNTTETFYVNPTIGAWVLVPADPQHHPLLLQLVGGERELIGRPIDAWDSLADGIERIRRTGAERGLVVTVCGNLHRSPTVLLRAARPKPVEPAPTRVFAGLKGMDAAKWGVSDFYDDNAEALRCAIATGNPFDTGWYSVKKEIQSARVSRARRNGPITIEVSASMDEARDLLDTAFWKAAGGNAYCSSGWDALTKIGLKEDEIDSLFDDLAEGCGIGENNTESDYRSLHWRTGFDGVCRALDALAGDLEAQLESIFRGVVGACEERFKGLKRDRGASCRNCKHFDPAIPESRSHPEDPATCAHPKYHAILSVNKHFPFENGCKFWEVKHRP</sequence>
<evidence type="ECO:0000313" key="2">
    <source>
        <dbReference type="Proteomes" id="UP000000366"/>
    </source>
</evidence>
<dbReference type="EMBL" id="CP000556">
    <property type="protein sequence ID" value="ABM96936.1"/>
    <property type="molecule type" value="Genomic_DNA"/>
</dbReference>
<proteinExistence type="predicted"/>
<keyword evidence="1" id="KW-0614">Plasmid</keyword>
<name>A2SMZ7_METPP</name>
<protein>
    <submittedName>
        <fullName evidence="1">Uncharacterized protein</fullName>
    </submittedName>
</protein>
<organism evidence="1 2">
    <name type="scientific">Methylibium petroleiphilum (strain ATCC BAA-1232 / LMG 22953 / PM1)</name>
    <dbReference type="NCBI Taxonomy" id="420662"/>
    <lineage>
        <taxon>Bacteria</taxon>
        <taxon>Pseudomonadati</taxon>
        <taxon>Pseudomonadota</taxon>
        <taxon>Betaproteobacteria</taxon>
        <taxon>Burkholderiales</taxon>
        <taxon>Sphaerotilaceae</taxon>
        <taxon>Methylibium</taxon>
    </lineage>
</organism>
<dbReference type="RefSeq" id="WP_011831551.1">
    <property type="nucleotide sequence ID" value="NC_008826.1"/>
</dbReference>
<dbReference type="KEGG" id="mpt:Mpe_B0158"/>
<reference evidence="1 2" key="1">
    <citation type="journal article" date="2007" name="J. Bacteriol.">
        <title>Whole-genome analysis of the methyl tert-butyl ether-degrading beta-proteobacterium Methylibium petroleiphilum PM1.</title>
        <authorList>
            <person name="Kane S.R."/>
            <person name="Chakicherla A.Y."/>
            <person name="Chain P.S.G."/>
            <person name="Schmidt R."/>
            <person name="Shin M.W."/>
            <person name="Legler T.C."/>
            <person name="Scow K.M."/>
            <person name="Larimer F.W."/>
            <person name="Lucas S.M."/>
            <person name="Richardson P.M."/>
            <person name="Hristova K.R."/>
        </authorList>
    </citation>
    <scope>NUCLEOTIDE SEQUENCE [LARGE SCALE GENOMIC DNA]</scope>
    <source>
        <strain evidence="2">ATCC BAA-1232 / LMG 22953 / PM1</strain>
        <plasmid evidence="1 2">RPME01</plasmid>
    </source>
</reference>
<dbReference type="Proteomes" id="UP000000366">
    <property type="component" value="Plasmid RPME01"/>
</dbReference>
<accession>A2SMZ7</accession>
<dbReference type="AlphaFoldDB" id="A2SMZ7"/>